<dbReference type="InterPro" id="IPR036188">
    <property type="entry name" value="FAD/NAD-bd_sf"/>
</dbReference>
<evidence type="ECO:0000256" key="1">
    <source>
        <dbReference type="ARBA" id="ARBA00006442"/>
    </source>
</evidence>
<reference evidence="7" key="1">
    <citation type="submission" date="2021-01" db="EMBL/GenBank/DDBJ databases">
        <authorList>
            <person name="Corre E."/>
            <person name="Pelletier E."/>
            <person name="Niang G."/>
            <person name="Scheremetjew M."/>
            <person name="Finn R."/>
            <person name="Kale V."/>
            <person name="Holt S."/>
            <person name="Cochrane G."/>
            <person name="Meng A."/>
            <person name="Brown T."/>
            <person name="Cohen L."/>
        </authorList>
    </citation>
    <scope>NUCLEOTIDE SEQUENCE</scope>
    <source>
        <strain evidence="7">CCMP1897</strain>
    </source>
</reference>
<name>A0A7S3UAS3_9CHLO</name>
<evidence type="ECO:0000313" key="7">
    <source>
        <dbReference type="EMBL" id="CAE0608148.1"/>
    </source>
</evidence>
<evidence type="ECO:0000259" key="6">
    <source>
        <dbReference type="Pfam" id="PF07992"/>
    </source>
</evidence>
<keyword evidence="3" id="KW-0274">FAD</keyword>
<dbReference type="GO" id="GO:0005737">
    <property type="term" value="C:cytoplasm"/>
    <property type="evidence" value="ECO:0007669"/>
    <property type="project" value="TreeGrafter"/>
</dbReference>
<dbReference type="SUPFAM" id="SSF51905">
    <property type="entry name" value="FAD/NAD(P)-binding domain"/>
    <property type="match status" value="1"/>
</dbReference>
<dbReference type="Pfam" id="PF07992">
    <property type="entry name" value="Pyr_redox_2"/>
    <property type="match status" value="1"/>
</dbReference>
<sequence length="459" mass="51529">MAQTTGRNHARAWERNKEDACKEKRSHGKGIQRNVGMVRKTRRTNVRTQAVATQTWNLAVLTSVVAVATWKAVESYGRKVAERKKKRVVVVGSGFAGVRVARRLQSDVTLLAKRDYFEFTPGVAHAMVDGTHKQLTMKLEKAVPNANVEIIGNNDVVDVEDGYVHVQGKTFAYDYLVLATGSTYTPPLKPSKIEERIHVRERAFRICAEALKDASNVLVIGGGVAGVELAASFVSRYPQKKVYLADEHDRLLYKLPREASIYAEKRLREKGVHLVLGERIKSRGMNGRTKGFECTTSGDTIEVETVFFCSGKKPNSEFGKLGPGETLLEWNEKGYIRVNECLQSTRSGRIFVLGDVREKQEREYIAGQAEREADYVVKCIHRMLDGKEELPPFRPGAVRLSVALGPSDGLMVNGDRLVARGMIVPLVKQVIERWTIWFLAKRYFDFHRRMAVRLAPALA</sequence>
<dbReference type="Gene3D" id="3.50.50.100">
    <property type="match status" value="1"/>
</dbReference>
<proteinExistence type="inferred from homology"/>
<feature type="compositionally biased region" description="Basic and acidic residues" evidence="5">
    <location>
        <begin position="11"/>
        <end position="23"/>
    </location>
</feature>
<accession>A0A7S3UAS3</accession>
<feature type="domain" description="FAD/NAD(P)-binding" evidence="6">
    <location>
        <begin position="87"/>
        <end position="360"/>
    </location>
</feature>
<dbReference type="PRINTS" id="PR00469">
    <property type="entry name" value="PNDRDTASEII"/>
</dbReference>
<dbReference type="AlphaFoldDB" id="A0A7S3UAS3"/>
<dbReference type="InterPro" id="IPR023753">
    <property type="entry name" value="FAD/NAD-binding_dom"/>
</dbReference>
<dbReference type="PANTHER" id="PTHR43735:SF3">
    <property type="entry name" value="FERROPTOSIS SUPPRESSOR PROTEIN 1"/>
    <property type="match status" value="1"/>
</dbReference>
<dbReference type="EMBL" id="HBIS01002210">
    <property type="protein sequence ID" value="CAE0608148.1"/>
    <property type="molecule type" value="Transcribed_RNA"/>
</dbReference>
<organism evidence="7">
    <name type="scientific">Picocystis salinarum</name>
    <dbReference type="NCBI Taxonomy" id="88271"/>
    <lineage>
        <taxon>Eukaryota</taxon>
        <taxon>Viridiplantae</taxon>
        <taxon>Chlorophyta</taxon>
        <taxon>Picocystophyceae</taxon>
        <taxon>Picocystales</taxon>
        <taxon>Picocystaceae</taxon>
        <taxon>Picocystis</taxon>
    </lineage>
</organism>
<protein>
    <recommendedName>
        <fullName evidence="6">FAD/NAD(P)-binding domain-containing protein</fullName>
    </recommendedName>
</protein>
<evidence type="ECO:0000256" key="5">
    <source>
        <dbReference type="SAM" id="MobiDB-lite"/>
    </source>
</evidence>
<comment type="similarity">
    <text evidence="1">Belongs to the FAD-dependent oxidoreductase family.</text>
</comment>
<evidence type="ECO:0000256" key="3">
    <source>
        <dbReference type="ARBA" id="ARBA00022827"/>
    </source>
</evidence>
<evidence type="ECO:0000256" key="4">
    <source>
        <dbReference type="ARBA" id="ARBA00023002"/>
    </source>
</evidence>
<dbReference type="PRINTS" id="PR00368">
    <property type="entry name" value="FADPNR"/>
</dbReference>
<feature type="region of interest" description="Disordered" evidence="5">
    <location>
        <begin position="1"/>
        <end position="31"/>
    </location>
</feature>
<dbReference type="GO" id="GO:0004174">
    <property type="term" value="F:electron-transferring-flavoprotein dehydrogenase activity"/>
    <property type="evidence" value="ECO:0007669"/>
    <property type="project" value="TreeGrafter"/>
</dbReference>
<gene>
    <name evidence="7" type="ORF">PSAL00342_LOCUS1965</name>
</gene>
<keyword evidence="2" id="KW-0285">Flavoprotein</keyword>
<keyword evidence="4" id="KW-0560">Oxidoreductase</keyword>
<dbReference type="PANTHER" id="PTHR43735">
    <property type="entry name" value="APOPTOSIS-INDUCING FACTOR 1"/>
    <property type="match status" value="1"/>
</dbReference>
<evidence type="ECO:0000256" key="2">
    <source>
        <dbReference type="ARBA" id="ARBA00022630"/>
    </source>
</evidence>
<dbReference type="GO" id="GO:0050660">
    <property type="term" value="F:flavin adenine dinucleotide binding"/>
    <property type="evidence" value="ECO:0007669"/>
    <property type="project" value="TreeGrafter"/>
</dbReference>